<accession>A0ACB9ZGL2</accession>
<dbReference type="EMBL" id="MU393424">
    <property type="protein sequence ID" value="KAI4870330.1"/>
    <property type="molecule type" value="Genomic_DNA"/>
</dbReference>
<protein>
    <submittedName>
        <fullName evidence="1">Uncharacterized protein</fullName>
    </submittedName>
</protein>
<gene>
    <name evidence="1" type="ORF">F4820DRAFT_403333</name>
</gene>
<comment type="caution">
    <text evidence="1">The sequence shown here is derived from an EMBL/GenBank/DDBJ whole genome shotgun (WGS) entry which is preliminary data.</text>
</comment>
<reference evidence="1 2" key="1">
    <citation type="journal article" date="2022" name="New Phytol.">
        <title>Ecological generalism drives hyperdiversity of secondary metabolite gene clusters in xylarialean endophytes.</title>
        <authorList>
            <person name="Franco M.E.E."/>
            <person name="Wisecaver J.H."/>
            <person name="Arnold A.E."/>
            <person name="Ju Y.M."/>
            <person name="Slot J.C."/>
            <person name="Ahrendt S."/>
            <person name="Moore L.P."/>
            <person name="Eastman K.E."/>
            <person name="Scott K."/>
            <person name="Konkel Z."/>
            <person name="Mondo S.J."/>
            <person name="Kuo A."/>
            <person name="Hayes R.D."/>
            <person name="Haridas S."/>
            <person name="Andreopoulos B."/>
            <person name="Riley R."/>
            <person name="LaButti K."/>
            <person name="Pangilinan J."/>
            <person name="Lipzen A."/>
            <person name="Amirebrahimi M."/>
            <person name="Yan J."/>
            <person name="Adam C."/>
            <person name="Keymanesh K."/>
            <person name="Ng V."/>
            <person name="Louie K."/>
            <person name="Northen T."/>
            <person name="Drula E."/>
            <person name="Henrissat B."/>
            <person name="Hsieh H.M."/>
            <person name="Youens-Clark K."/>
            <person name="Lutzoni F."/>
            <person name="Miadlikowska J."/>
            <person name="Eastwood D.C."/>
            <person name="Hamelin R.C."/>
            <person name="Grigoriev I.V."/>
            <person name="U'Ren J.M."/>
        </authorList>
    </citation>
    <scope>NUCLEOTIDE SEQUENCE [LARGE SCALE GENOMIC DNA]</scope>
    <source>
        <strain evidence="1 2">CBS 119005</strain>
    </source>
</reference>
<keyword evidence="2" id="KW-1185">Reference proteome</keyword>
<sequence length="92" mass="10351">MMATTTETKVHTAMDKANFSIYTPIHSKYVPSPRILNDILREEFGEGGFSIEMRHNVYNIKSKAKLDNFTIQKIRKLSSSGKESTTGSPVPM</sequence>
<evidence type="ECO:0000313" key="2">
    <source>
        <dbReference type="Proteomes" id="UP001497700"/>
    </source>
</evidence>
<proteinExistence type="predicted"/>
<evidence type="ECO:0000313" key="1">
    <source>
        <dbReference type="EMBL" id="KAI4870330.1"/>
    </source>
</evidence>
<name>A0ACB9ZGL2_9PEZI</name>
<dbReference type="Proteomes" id="UP001497700">
    <property type="component" value="Unassembled WGS sequence"/>
</dbReference>
<organism evidence="1 2">
    <name type="scientific">Hypoxylon rubiginosum</name>
    <dbReference type="NCBI Taxonomy" id="110542"/>
    <lineage>
        <taxon>Eukaryota</taxon>
        <taxon>Fungi</taxon>
        <taxon>Dikarya</taxon>
        <taxon>Ascomycota</taxon>
        <taxon>Pezizomycotina</taxon>
        <taxon>Sordariomycetes</taxon>
        <taxon>Xylariomycetidae</taxon>
        <taxon>Xylariales</taxon>
        <taxon>Hypoxylaceae</taxon>
        <taxon>Hypoxylon</taxon>
    </lineage>
</organism>